<evidence type="ECO:0000313" key="8">
    <source>
        <dbReference type="Proteomes" id="UP001083770"/>
    </source>
</evidence>
<feature type="domain" description="Fe-containing alcohol dehydrogenase-like C-terminal" evidence="6">
    <location>
        <begin position="186"/>
        <end position="375"/>
    </location>
</feature>
<dbReference type="EMBL" id="JAPWGW010000001">
    <property type="protein sequence ID" value="MCZ4297394.1"/>
    <property type="molecule type" value="Genomic_DNA"/>
</dbReference>
<dbReference type="Gene3D" id="3.40.50.1970">
    <property type="match status" value="1"/>
</dbReference>
<reference evidence="7" key="1">
    <citation type="submission" date="2022-12" db="EMBL/GenBank/DDBJ databases">
        <title>Bacterial isolates from different developmental stages of Nematostella vectensis.</title>
        <authorList>
            <person name="Fraune S."/>
        </authorList>
    </citation>
    <scope>NUCLEOTIDE SEQUENCE</scope>
    <source>
        <strain evidence="7">G21632-S1</strain>
    </source>
</reference>
<dbReference type="Proteomes" id="UP001083770">
    <property type="component" value="Unassembled WGS sequence"/>
</dbReference>
<evidence type="ECO:0000256" key="2">
    <source>
        <dbReference type="ARBA" id="ARBA00007358"/>
    </source>
</evidence>
<evidence type="ECO:0000256" key="1">
    <source>
        <dbReference type="ARBA" id="ARBA00001962"/>
    </source>
</evidence>
<proteinExistence type="inferred from homology"/>
<keyword evidence="3" id="KW-0560">Oxidoreductase</keyword>
<evidence type="ECO:0000313" key="7">
    <source>
        <dbReference type="EMBL" id="MCZ4297394.1"/>
    </source>
</evidence>
<comment type="similarity">
    <text evidence="2">Belongs to the iron-containing alcohol dehydrogenase family.</text>
</comment>
<dbReference type="PANTHER" id="PTHR11496:SF102">
    <property type="entry name" value="ALCOHOL DEHYDROGENASE 4"/>
    <property type="match status" value="1"/>
</dbReference>
<evidence type="ECO:0000259" key="5">
    <source>
        <dbReference type="Pfam" id="PF00465"/>
    </source>
</evidence>
<comment type="cofactor">
    <cofactor evidence="1">
        <name>Fe cation</name>
        <dbReference type="ChEBI" id="CHEBI:24875"/>
    </cofactor>
</comment>
<feature type="domain" description="Alcohol dehydrogenase iron-type/glycerol dehydrogenase GldA" evidence="5">
    <location>
        <begin position="10"/>
        <end position="175"/>
    </location>
</feature>
<dbReference type="InterPro" id="IPR056798">
    <property type="entry name" value="ADH_Fe_C"/>
</dbReference>
<accession>A0ABT4LSQ3</accession>
<evidence type="ECO:0000259" key="6">
    <source>
        <dbReference type="Pfam" id="PF25137"/>
    </source>
</evidence>
<dbReference type="Pfam" id="PF00465">
    <property type="entry name" value="Fe-ADH"/>
    <property type="match status" value="1"/>
</dbReference>
<dbReference type="InterPro" id="IPR018211">
    <property type="entry name" value="ADH_Fe_CS"/>
</dbReference>
<dbReference type="RefSeq" id="WP_269401538.1">
    <property type="nucleotide sequence ID" value="NZ_JAPWGW010000001.1"/>
</dbReference>
<dbReference type="PROSITE" id="PS00913">
    <property type="entry name" value="ADH_IRON_1"/>
    <property type="match status" value="1"/>
</dbReference>
<sequence length="377" mass="39035">MPVMTFLNTCIFDLGAIQKLPGVLKGHGVSKPFIITDPGIKAAGLLDTVLGALGGEPGGIFADTVANPTENQAIEVTELYKSAGADGIIALGGGSSMDLSKAVGLLAAHGGPLEKYAAMSGGSKHIGKLDPLIAIPTTAGTGSEVSVGMITTLNNGRKETFASPNLIPPVAICDPDLTLGLPKMMTAATGMDAVTHCIEAILVPSSNPPAEGIGYDGLTRAVGDGWLRRAVQDGSDKEARWHMMMASYEGALAFVKGLGSVHALSHAAGRLHDKKLHHGTLNAIFLPHLLRFNDGSADGKYERLRFAMGLKPGADLAEAIEKLNEDIGIPSTLKEIGLDASDGPGVVEYALADLAHRGNAKTATAADYEKIYELALG</sequence>
<protein>
    <submittedName>
        <fullName evidence="7">Iron-containing alcohol dehydrogenase</fullName>
    </submittedName>
</protein>
<dbReference type="CDD" id="cd14861">
    <property type="entry name" value="Fe-ADH-like"/>
    <property type="match status" value="1"/>
</dbReference>
<dbReference type="SUPFAM" id="SSF56796">
    <property type="entry name" value="Dehydroquinate synthase-like"/>
    <property type="match status" value="1"/>
</dbReference>
<dbReference type="InterPro" id="IPR001670">
    <property type="entry name" value="ADH_Fe/GldA"/>
</dbReference>
<evidence type="ECO:0000256" key="3">
    <source>
        <dbReference type="ARBA" id="ARBA00023002"/>
    </source>
</evidence>
<dbReference type="Pfam" id="PF25137">
    <property type="entry name" value="ADH_Fe_C"/>
    <property type="match status" value="1"/>
</dbReference>
<evidence type="ECO:0000256" key="4">
    <source>
        <dbReference type="ARBA" id="ARBA00023027"/>
    </source>
</evidence>
<organism evidence="7 8">
    <name type="scientific">Henriciella marina</name>
    <dbReference type="NCBI Taxonomy" id="453851"/>
    <lineage>
        <taxon>Bacteria</taxon>
        <taxon>Pseudomonadati</taxon>
        <taxon>Pseudomonadota</taxon>
        <taxon>Alphaproteobacteria</taxon>
        <taxon>Hyphomonadales</taxon>
        <taxon>Hyphomonadaceae</taxon>
        <taxon>Henriciella</taxon>
    </lineage>
</organism>
<keyword evidence="8" id="KW-1185">Reference proteome</keyword>
<dbReference type="PANTHER" id="PTHR11496">
    <property type="entry name" value="ALCOHOL DEHYDROGENASE"/>
    <property type="match status" value="1"/>
</dbReference>
<gene>
    <name evidence="7" type="ORF">O4G74_04920</name>
</gene>
<keyword evidence="4" id="KW-0520">NAD</keyword>
<dbReference type="Gene3D" id="1.20.1090.10">
    <property type="entry name" value="Dehydroquinate synthase-like - alpha domain"/>
    <property type="match status" value="1"/>
</dbReference>
<name>A0ABT4LSQ3_9PROT</name>
<comment type="caution">
    <text evidence="7">The sequence shown here is derived from an EMBL/GenBank/DDBJ whole genome shotgun (WGS) entry which is preliminary data.</text>
</comment>
<dbReference type="InterPro" id="IPR039697">
    <property type="entry name" value="Alcohol_dehydrogenase_Fe"/>
</dbReference>